<protein>
    <submittedName>
        <fullName evidence="1">Uncharacterized protein</fullName>
    </submittedName>
</protein>
<name>A0A0K2VBR3_LEPSM</name>
<evidence type="ECO:0000313" key="1">
    <source>
        <dbReference type="EMBL" id="CDW47346.1"/>
    </source>
</evidence>
<dbReference type="OrthoDB" id="10015491at2759"/>
<dbReference type="EMBL" id="HACA01029985">
    <property type="protein sequence ID" value="CDW47346.1"/>
    <property type="molecule type" value="Transcribed_RNA"/>
</dbReference>
<feature type="non-terminal residue" evidence="1">
    <location>
        <position position="1"/>
    </location>
</feature>
<organism evidence="1">
    <name type="scientific">Lepeophtheirus salmonis</name>
    <name type="common">Salmon louse</name>
    <name type="synonym">Caligus salmonis</name>
    <dbReference type="NCBI Taxonomy" id="72036"/>
    <lineage>
        <taxon>Eukaryota</taxon>
        <taxon>Metazoa</taxon>
        <taxon>Ecdysozoa</taxon>
        <taxon>Arthropoda</taxon>
        <taxon>Crustacea</taxon>
        <taxon>Multicrustacea</taxon>
        <taxon>Hexanauplia</taxon>
        <taxon>Copepoda</taxon>
        <taxon>Siphonostomatoida</taxon>
        <taxon>Caligidae</taxon>
        <taxon>Lepeophtheirus</taxon>
    </lineage>
</organism>
<sequence>IDSSTHFPIHRGSKNGLFRSRIGINITISRGLFHYGKMKVKCVGIVEDNLLRGSSQGNSHEIETLLLPEALKKERTEVFVVPLINVGSGILVPTSSSSKDLTALLSILVVFLTYMS</sequence>
<reference evidence="1" key="1">
    <citation type="submission" date="2014-05" db="EMBL/GenBank/DDBJ databases">
        <authorList>
            <person name="Chronopoulou M."/>
        </authorList>
    </citation>
    <scope>NUCLEOTIDE SEQUENCE</scope>
    <source>
        <tissue evidence="1">Whole organism</tissue>
    </source>
</reference>
<dbReference type="AlphaFoldDB" id="A0A0K2VBR3"/>
<accession>A0A0K2VBR3</accession>
<proteinExistence type="predicted"/>